<accession>A0A4Q7ZQZ3</accession>
<evidence type="ECO:0000313" key="2">
    <source>
        <dbReference type="EMBL" id="RZU53214.1"/>
    </source>
</evidence>
<feature type="domain" description="SCP" evidence="1">
    <location>
        <begin position="65"/>
        <end position="176"/>
    </location>
</feature>
<sequence>MAVVSFTAWHQSSQGAATVGSQGCDNGRRAIGWCLGDGHDDVHGACPGRPVSTARLQSQLVTYPNNTRVRAGCKPIRVDSRLLLAFRGHGAYQAHTRKMSHIGAGGSSFVDRGKRAGHTYPMSENLAYGYRTPSETMKAWMKSPGHRANTVDCRAKSFAVGVVYANNGTPYYTQMFGGT</sequence>
<dbReference type="Pfam" id="PF00188">
    <property type="entry name" value="CAP"/>
    <property type="match status" value="1"/>
</dbReference>
<reference evidence="2 3" key="1">
    <citation type="submission" date="2019-02" db="EMBL/GenBank/DDBJ databases">
        <title>Sequencing the genomes of 1000 actinobacteria strains.</title>
        <authorList>
            <person name="Klenk H.-P."/>
        </authorList>
    </citation>
    <scope>NUCLEOTIDE SEQUENCE [LARGE SCALE GENOMIC DNA]</scope>
    <source>
        <strain evidence="2 3">DSM 45162</strain>
    </source>
</reference>
<dbReference type="PANTHER" id="PTHR31157:SF1">
    <property type="entry name" value="SCP DOMAIN-CONTAINING PROTEIN"/>
    <property type="match status" value="1"/>
</dbReference>
<evidence type="ECO:0000259" key="1">
    <source>
        <dbReference type="Pfam" id="PF00188"/>
    </source>
</evidence>
<dbReference type="EMBL" id="SHKY01000001">
    <property type="protein sequence ID" value="RZU53214.1"/>
    <property type="molecule type" value="Genomic_DNA"/>
</dbReference>
<dbReference type="OrthoDB" id="8611574at2"/>
<dbReference type="CDD" id="cd05379">
    <property type="entry name" value="CAP_bacterial"/>
    <property type="match status" value="1"/>
</dbReference>
<dbReference type="InterPro" id="IPR014044">
    <property type="entry name" value="CAP_dom"/>
</dbReference>
<dbReference type="PANTHER" id="PTHR31157">
    <property type="entry name" value="SCP DOMAIN-CONTAINING PROTEIN"/>
    <property type="match status" value="1"/>
</dbReference>
<dbReference type="RefSeq" id="WP_130511727.1">
    <property type="nucleotide sequence ID" value="NZ_SHKY01000001.1"/>
</dbReference>
<proteinExistence type="predicted"/>
<dbReference type="SUPFAM" id="SSF55797">
    <property type="entry name" value="PR-1-like"/>
    <property type="match status" value="1"/>
</dbReference>
<gene>
    <name evidence="2" type="ORF">EV385_5111</name>
</gene>
<organism evidence="2 3">
    <name type="scientific">Krasilnikovia cinnamomea</name>
    <dbReference type="NCBI Taxonomy" id="349313"/>
    <lineage>
        <taxon>Bacteria</taxon>
        <taxon>Bacillati</taxon>
        <taxon>Actinomycetota</taxon>
        <taxon>Actinomycetes</taxon>
        <taxon>Micromonosporales</taxon>
        <taxon>Micromonosporaceae</taxon>
        <taxon>Krasilnikovia</taxon>
    </lineage>
</organism>
<dbReference type="Proteomes" id="UP000292564">
    <property type="component" value="Unassembled WGS sequence"/>
</dbReference>
<keyword evidence="3" id="KW-1185">Reference proteome</keyword>
<dbReference type="InterPro" id="IPR035940">
    <property type="entry name" value="CAP_sf"/>
</dbReference>
<evidence type="ECO:0000313" key="3">
    <source>
        <dbReference type="Proteomes" id="UP000292564"/>
    </source>
</evidence>
<comment type="caution">
    <text evidence="2">The sequence shown here is derived from an EMBL/GenBank/DDBJ whole genome shotgun (WGS) entry which is preliminary data.</text>
</comment>
<protein>
    <submittedName>
        <fullName evidence="2">Cysteine-rich secretory family protein</fullName>
    </submittedName>
</protein>
<dbReference type="AlphaFoldDB" id="A0A4Q7ZQZ3"/>
<name>A0A4Q7ZQZ3_9ACTN</name>
<dbReference type="Gene3D" id="3.40.33.10">
    <property type="entry name" value="CAP"/>
    <property type="match status" value="1"/>
</dbReference>